<proteinExistence type="predicted"/>
<dbReference type="InterPro" id="IPR029447">
    <property type="entry name" value="DUF4439"/>
</dbReference>
<dbReference type="Proteomes" id="UP000465609">
    <property type="component" value="Chromosome"/>
</dbReference>
<evidence type="ECO:0000313" key="2">
    <source>
        <dbReference type="EMBL" id="BBX87690.1"/>
    </source>
</evidence>
<name>A0ABM7ILN8_9MYCO</name>
<dbReference type="InterPro" id="IPR012347">
    <property type="entry name" value="Ferritin-like"/>
</dbReference>
<dbReference type="SUPFAM" id="SSF47240">
    <property type="entry name" value="Ferritin-like"/>
    <property type="match status" value="1"/>
</dbReference>
<evidence type="ECO:0000313" key="3">
    <source>
        <dbReference type="Proteomes" id="UP000465609"/>
    </source>
</evidence>
<organism evidence="2 3">
    <name type="scientific">Mycolicibacterium aubagnense</name>
    <dbReference type="NCBI Taxonomy" id="319707"/>
    <lineage>
        <taxon>Bacteria</taxon>
        <taxon>Bacillati</taxon>
        <taxon>Actinomycetota</taxon>
        <taxon>Actinomycetes</taxon>
        <taxon>Mycobacteriales</taxon>
        <taxon>Mycobacteriaceae</taxon>
        <taxon>Mycolicibacterium</taxon>
    </lineage>
</organism>
<evidence type="ECO:0000259" key="1">
    <source>
        <dbReference type="Pfam" id="PF14530"/>
    </source>
</evidence>
<dbReference type="InterPro" id="IPR009078">
    <property type="entry name" value="Ferritin-like_SF"/>
</dbReference>
<dbReference type="Gene3D" id="1.20.1260.10">
    <property type="match status" value="1"/>
</dbReference>
<dbReference type="Pfam" id="PF14530">
    <property type="entry name" value="DUF4439"/>
    <property type="match status" value="1"/>
</dbReference>
<accession>A0ABM7ILN8</accession>
<dbReference type="RefSeq" id="WP_138230055.1">
    <property type="nucleotide sequence ID" value="NZ_AP022577.1"/>
</dbReference>
<keyword evidence="3" id="KW-1185">Reference proteome</keyword>
<sequence length="155" mass="15927">MTSPQPTPTRPGSASDAAVYDAIAAEHGTIYGYGLVSAHTTPDVNDLVAEAMAKHRANREAGIAALAARSVPAPLPAAGYQLPVDANNPGDAAKLALQMEEETAVAWRAVAEQATTTEDRTVAVRALTDCAVLAARWRAVLGATPVVAPFPGGNE</sequence>
<dbReference type="CDD" id="cd00657">
    <property type="entry name" value="Ferritin_like"/>
    <property type="match status" value="1"/>
</dbReference>
<gene>
    <name evidence="2" type="ORF">MAUB_55630</name>
</gene>
<reference evidence="2 3" key="1">
    <citation type="journal article" date="2019" name="Emerg. Microbes Infect.">
        <title>Comprehensive subspecies identification of 175 nontuberculous mycobacteria species based on 7547 genomic profiles.</title>
        <authorList>
            <person name="Matsumoto Y."/>
            <person name="Kinjo T."/>
            <person name="Motooka D."/>
            <person name="Nabeya D."/>
            <person name="Jung N."/>
            <person name="Uechi K."/>
            <person name="Horii T."/>
            <person name="Iida T."/>
            <person name="Fujita J."/>
            <person name="Nakamura S."/>
        </authorList>
    </citation>
    <scope>NUCLEOTIDE SEQUENCE [LARGE SCALE GENOMIC DNA]</scope>
    <source>
        <strain evidence="2 3">JCM 15296</strain>
    </source>
</reference>
<dbReference type="EMBL" id="AP022577">
    <property type="protein sequence ID" value="BBX87690.1"/>
    <property type="molecule type" value="Genomic_DNA"/>
</dbReference>
<feature type="domain" description="DUF4439" evidence="1">
    <location>
        <begin position="18"/>
        <end position="154"/>
    </location>
</feature>
<protein>
    <recommendedName>
        <fullName evidence="1">DUF4439 domain-containing protein</fullName>
    </recommendedName>
</protein>